<organism evidence="3 4">
    <name type="scientific">Actinacidiphila acidipaludis</name>
    <dbReference type="NCBI Taxonomy" id="2873382"/>
    <lineage>
        <taxon>Bacteria</taxon>
        <taxon>Bacillati</taxon>
        <taxon>Actinomycetota</taxon>
        <taxon>Actinomycetes</taxon>
        <taxon>Kitasatosporales</taxon>
        <taxon>Streptomycetaceae</taxon>
        <taxon>Actinacidiphila</taxon>
    </lineage>
</organism>
<dbReference type="PANTHER" id="PTHR10803:SF31">
    <property type="entry name" value="ATPASE RV3679-RELATED"/>
    <property type="match status" value="1"/>
</dbReference>
<dbReference type="InterPro" id="IPR027417">
    <property type="entry name" value="P-loop_NTPase"/>
</dbReference>
<reference evidence="3 4" key="1">
    <citation type="submission" date="2021-08" db="EMBL/GenBank/DDBJ databases">
        <title>WGS of actinomycetes from Thailand.</title>
        <authorList>
            <person name="Thawai C."/>
        </authorList>
    </citation>
    <scope>NUCLEOTIDE SEQUENCE [LARGE SCALE GENOMIC DNA]</scope>
    <source>
        <strain evidence="3 4">PLK6-54</strain>
    </source>
</reference>
<dbReference type="RefSeq" id="WP_222961625.1">
    <property type="nucleotide sequence ID" value="NZ_JAINZZ010000006.1"/>
</dbReference>
<dbReference type="Proteomes" id="UP000778578">
    <property type="component" value="Unassembled WGS sequence"/>
</dbReference>
<gene>
    <name evidence="3" type="ORF">K7862_07390</name>
</gene>
<feature type="domain" description="ArsA/GET3 Anion-transporting ATPase-like" evidence="2">
    <location>
        <begin position="11"/>
        <end position="182"/>
    </location>
</feature>
<name>A0ABS7Q2V7_9ACTN</name>
<dbReference type="InterPro" id="IPR016300">
    <property type="entry name" value="ATPase_ArsA/GET3"/>
</dbReference>
<accession>A0ABS7Q2V7</accession>
<comment type="caution">
    <text evidence="3">The sequence shown here is derived from an EMBL/GenBank/DDBJ whole genome shotgun (WGS) entry which is preliminary data.</text>
</comment>
<feature type="region of interest" description="Disordered" evidence="1">
    <location>
        <begin position="331"/>
        <end position="386"/>
    </location>
</feature>
<sequence>MSPQQSSAVRLHVVTGKGGTGKTTVAASLALALAAEGRRVLLVEVEERQGIAQLFETEALPYEERKIASAPGGGEVHALAIDAELAMLDYLDMFYKLGRAGRALKKLGAIDFATTVAPGVRDVLLTGKTCEAVRRKDRAGWPVYDAVVLDAPPTGRITRFLNVNDEVAGLARVGPIYNQAQSVMSVLKSPQTAIHLVTLLEEMPVQETVDGVTELRAAGLPVGAVIVNMVRPVLLTDSDLADVVDGPRRTAVAKALSQAGLGGARRGGLAERLVDPLLAQANEHAQRVVLERAQRAEIAGLGLPVRELELLPDGVDLGGLYRLAESLRKQAVATPAGPSRAGNKAEYGEDGPYGEEGSYDEGDAYDEAAEDNEAAEAAENRDGDDA</sequence>
<evidence type="ECO:0000313" key="4">
    <source>
        <dbReference type="Proteomes" id="UP000778578"/>
    </source>
</evidence>
<evidence type="ECO:0000259" key="2">
    <source>
        <dbReference type="Pfam" id="PF02374"/>
    </source>
</evidence>
<dbReference type="SUPFAM" id="SSF52540">
    <property type="entry name" value="P-loop containing nucleoside triphosphate hydrolases"/>
    <property type="match status" value="1"/>
</dbReference>
<dbReference type="EMBL" id="JAINZZ010000006">
    <property type="protein sequence ID" value="MBY8877460.1"/>
    <property type="molecule type" value="Genomic_DNA"/>
</dbReference>
<evidence type="ECO:0000313" key="3">
    <source>
        <dbReference type="EMBL" id="MBY8877460.1"/>
    </source>
</evidence>
<dbReference type="PANTHER" id="PTHR10803">
    <property type="entry name" value="ARSENICAL PUMP-DRIVING ATPASE ARSENITE-TRANSLOCATING ATPASE"/>
    <property type="match status" value="1"/>
</dbReference>
<dbReference type="InterPro" id="IPR025723">
    <property type="entry name" value="ArsA/GET3_ATPase-like"/>
</dbReference>
<dbReference type="Gene3D" id="3.40.50.300">
    <property type="entry name" value="P-loop containing nucleotide triphosphate hydrolases"/>
    <property type="match status" value="1"/>
</dbReference>
<proteinExistence type="predicted"/>
<protein>
    <submittedName>
        <fullName evidence="3">AAA family ATPase</fullName>
    </submittedName>
</protein>
<keyword evidence="4" id="KW-1185">Reference proteome</keyword>
<evidence type="ECO:0000256" key="1">
    <source>
        <dbReference type="SAM" id="MobiDB-lite"/>
    </source>
</evidence>
<feature type="compositionally biased region" description="Acidic residues" evidence="1">
    <location>
        <begin position="348"/>
        <end position="377"/>
    </location>
</feature>
<dbReference type="Pfam" id="PF02374">
    <property type="entry name" value="ArsA_ATPase"/>
    <property type="match status" value="1"/>
</dbReference>